<gene>
    <name evidence="6" type="ORF">D9757_010555</name>
</gene>
<keyword evidence="3 5" id="KW-1133">Transmembrane helix</keyword>
<keyword evidence="4 5" id="KW-0472">Membrane</keyword>
<evidence type="ECO:0008006" key="8">
    <source>
        <dbReference type="Google" id="ProtNLM"/>
    </source>
</evidence>
<accession>A0A8H5GY63</accession>
<dbReference type="GO" id="GO:0016020">
    <property type="term" value="C:membrane"/>
    <property type="evidence" value="ECO:0007669"/>
    <property type="project" value="UniProtKB-SubCell"/>
</dbReference>
<feature type="transmembrane region" description="Helical" evidence="5">
    <location>
        <begin position="6"/>
        <end position="34"/>
    </location>
</feature>
<feature type="transmembrane region" description="Helical" evidence="5">
    <location>
        <begin position="381"/>
        <end position="400"/>
    </location>
</feature>
<protein>
    <recommendedName>
        <fullName evidence="8">Auxin efflux carrier</fullName>
    </recommendedName>
</protein>
<dbReference type="AlphaFoldDB" id="A0A8H5GY63"/>
<feature type="transmembrane region" description="Helical" evidence="5">
    <location>
        <begin position="344"/>
        <end position="361"/>
    </location>
</feature>
<feature type="transmembrane region" description="Helical" evidence="5">
    <location>
        <begin position="46"/>
        <end position="66"/>
    </location>
</feature>
<dbReference type="Pfam" id="PF03547">
    <property type="entry name" value="Mem_trans"/>
    <property type="match status" value="1"/>
</dbReference>
<evidence type="ECO:0000256" key="5">
    <source>
        <dbReference type="SAM" id="Phobius"/>
    </source>
</evidence>
<feature type="transmembrane region" description="Helical" evidence="5">
    <location>
        <begin position="231"/>
        <end position="251"/>
    </location>
</feature>
<dbReference type="OrthoDB" id="191139at2759"/>
<organism evidence="6 7">
    <name type="scientific">Collybiopsis confluens</name>
    <dbReference type="NCBI Taxonomy" id="2823264"/>
    <lineage>
        <taxon>Eukaryota</taxon>
        <taxon>Fungi</taxon>
        <taxon>Dikarya</taxon>
        <taxon>Basidiomycota</taxon>
        <taxon>Agaricomycotina</taxon>
        <taxon>Agaricomycetes</taxon>
        <taxon>Agaricomycetidae</taxon>
        <taxon>Agaricales</taxon>
        <taxon>Marasmiineae</taxon>
        <taxon>Omphalotaceae</taxon>
        <taxon>Collybiopsis</taxon>
    </lineage>
</organism>
<dbReference type="GO" id="GO:0005783">
    <property type="term" value="C:endoplasmic reticulum"/>
    <property type="evidence" value="ECO:0007669"/>
    <property type="project" value="TreeGrafter"/>
</dbReference>
<evidence type="ECO:0000256" key="2">
    <source>
        <dbReference type="ARBA" id="ARBA00022692"/>
    </source>
</evidence>
<dbReference type="InterPro" id="IPR004776">
    <property type="entry name" value="Mem_transp_PIN-like"/>
</dbReference>
<reference evidence="6 7" key="1">
    <citation type="journal article" date="2020" name="ISME J.">
        <title>Uncovering the hidden diversity of litter-decomposition mechanisms in mushroom-forming fungi.</title>
        <authorList>
            <person name="Floudas D."/>
            <person name="Bentzer J."/>
            <person name="Ahren D."/>
            <person name="Johansson T."/>
            <person name="Persson P."/>
            <person name="Tunlid A."/>
        </authorList>
    </citation>
    <scope>NUCLEOTIDE SEQUENCE [LARGE SCALE GENOMIC DNA]</scope>
    <source>
        <strain evidence="6 7">CBS 406.79</strain>
    </source>
</reference>
<dbReference type="PANTHER" id="PTHR31794:SF4">
    <property type="entry name" value="AUXIN EFFLUX TRANSPORTER FAMILY PROTEIN (EUROFUNG)"/>
    <property type="match status" value="1"/>
</dbReference>
<dbReference type="PANTHER" id="PTHR31794">
    <property type="entry name" value="AUXIN EFFLUX TRANSPORTER FAMILY PROTEIN (EUROFUNG)"/>
    <property type="match status" value="1"/>
</dbReference>
<evidence type="ECO:0000256" key="3">
    <source>
        <dbReference type="ARBA" id="ARBA00022989"/>
    </source>
</evidence>
<evidence type="ECO:0000256" key="1">
    <source>
        <dbReference type="ARBA" id="ARBA00004141"/>
    </source>
</evidence>
<dbReference type="Proteomes" id="UP000518752">
    <property type="component" value="Unassembled WGS sequence"/>
</dbReference>
<name>A0A8H5GY63_9AGAR</name>
<evidence type="ECO:0000313" key="7">
    <source>
        <dbReference type="Proteomes" id="UP000518752"/>
    </source>
</evidence>
<comment type="subcellular location">
    <subcellularLocation>
        <location evidence="1">Membrane</location>
        <topology evidence="1">Multi-pass membrane protein</topology>
    </subcellularLocation>
</comment>
<keyword evidence="2 5" id="KW-0812">Transmembrane</keyword>
<comment type="caution">
    <text evidence="6">The sequence shown here is derived from an EMBL/GenBank/DDBJ whole genome shotgun (WGS) entry which is preliminary data.</text>
</comment>
<keyword evidence="7" id="KW-1185">Reference proteome</keyword>
<dbReference type="GO" id="GO:0055085">
    <property type="term" value="P:transmembrane transport"/>
    <property type="evidence" value="ECO:0007669"/>
    <property type="project" value="InterPro"/>
</dbReference>
<feature type="transmembrane region" description="Helical" evidence="5">
    <location>
        <begin position="263"/>
        <end position="287"/>
    </location>
</feature>
<feature type="transmembrane region" description="Helical" evidence="5">
    <location>
        <begin position="72"/>
        <end position="93"/>
    </location>
</feature>
<dbReference type="EMBL" id="JAACJN010000107">
    <property type="protein sequence ID" value="KAF5373197.1"/>
    <property type="molecule type" value="Genomic_DNA"/>
</dbReference>
<evidence type="ECO:0000313" key="6">
    <source>
        <dbReference type="EMBL" id="KAF5373197.1"/>
    </source>
</evidence>
<evidence type="ECO:0000256" key="4">
    <source>
        <dbReference type="ARBA" id="ARBA00023136"/>
    </source>
</evidence>
<sequence>MPSSIVVAFLGALEASASVLLTIFYGGIAAYFGLISNKSSIDISRLAVNLFLPCLLFVNLGSDIGLSDIHRFTPIIVWSLAYNLIALFLGSILTRMFKLPRFVTSAVTFNNTTSLPLLLLQSFGESGALSSISGGDTKAAISRAQAYFLLNASISNILTFSLGPRLMSKVNDGPTEEGDEDVSIVEGGREMSPNQTGPEGDGGERVPLLAKRTQVRATNWARLTGHFLLQFWNPTFIGACIGIFAGLVPVLHHHFFDQGGIFLAWLTVSLKNLGNLFASLQVVVVGVKLHSTFAKIRQGEGSGSLPIFTTACILVIRFIIMPAISIPIIYALAAKTRLLADDPILWFCMMMMPVGPTALRLTSLADVSKADESEKMTVAKFLALSYFFTPMICLAAVGSLKATELAGA</sequence>
<feature type="transmembrane region" description="Helical" evidence="5">
    <location>
        <begin position="307"/>
        <end position="332"/>
    </location>
</feature>
<proteinExistence type="predicted"/>